<dbReference type="AlphaFoldDB" id="D4JUN3"/>
<accession>D4JUN3</accession>
<reference evidence="1 2" key="2">
    <citation type="submission" date="2010-03" db="EMBL/GenBank/DDBJ databases">
        <authorList>
            <person name="Pajon A."/>
        </authorList>
    </citation>
    <scope>NUCLEOTIDE SEQUENCE [LARGE SCALE GENOMIC DNA]</scope>
    <source>
        <strain evidence="1 2">70/3</strain>
    </source>
</reference>
<sequence length="80" mass="8768">MAKDKNTGLSFSTIPPINNKTAAVTTIEEVNSTGNLIAVQDGPSHVSIKPRNGTMSDWIKAGTNSIWTKTLKRIVKRYPR</sequence>
<gene>
    <name evidence="1" type="ORF">EUS_17110</name>
</gene>
<dbReference type="HOGENOM" id="CLU_2584527_0_0_9"/>
<evidence type="ECO:0000313" key="2">
    <source>
        <dbReference type="Proteomes" id="UP000008803"/>
    </source>
</evidence>
<dbReference type="KEGG" id="esu:EUS_17110"/>
<dbReference type="BioCyc" id="ESIR657319:G136K-1450-MONOMER"/>
<organism evidence="1 2">
    <name type="scientific">[Eubacterium] siraeum 70/3</name>
    <dbReference type="NCBI Taxonomy" id="657319"/>
    <lineage>
        <taxon>Bacteria</taxon>
        <taxon>Bacillati</taxon>
        <taxon>Bacillota</taxon>
        <taxon>Clostridia</taxon>
        <taxon>Eubacteriales</taxon>
        <taxon>Oscillospiraceae</taxon>
        <taxon>Oscillospiraceae incertae sedis</taxon>
    </lineage>
</organism>
<dbReference type="Proteomes" id="UP000008803">
    <property type="component" value="Chromosome"/>
</dbReference>
<proteinExistence type="predicted"/>
<dbReference type="EMBL" id="FP929044">
    <property type="protein sequence ID" value="CBK96802.1"/>
    <property type="molecule type" value="Genomic_DNA"/>
</dbReference>
<protein>
    <submittedName>
        <fullName evidence="1">Uncharacterized protein</fullName>
    </submittedName>
</protein>
<evidence type="ECO:0000313" key="1">
    <source>
        <dbReference type="EMBL" id="CBK96802.1"/>
    </source>
</evidence>
<name>D4JUN3_9FIRM</name>
<reference evidence="1 2" key="1">
    <citation type="submission" date="2010-03" db="EMBL/GenBank/DDBJ databases">
        <title>The genome sequence of Eubacterium siraeum 70/3.</title>
        <authorList>
            <consortium name="metaHIT consortium -- http://www.metahit.eu/"/>
            <person name="Pajon A."/>
            <person name="Turner K."/>
            <person name="Parkhill J."/>
            <person name="Duncan S."/>
            <person name="Flint H."/>
        </authorList>
    </citation>
    <scope>NUCLEOTIDE SEQUENCE [LARGE SCALE GENOMIC DNA]</scope>
    <source>
        <strain evidence="1 2">70/3</strain>
    </source>
</reference>